<dbReference type="InterPro" id="IPR009057">
    <property type="entry name" value="Homeodomain-like_sf"/>
</dbReference>
<dbReference type="SUPFAM" id="SSF48498">
    <property type="entry name" value="Tetracyclin repressor-like, C-terminal domain"/>
    <property type="match status" value="1"/>
</dbReference>
<dbReference type="PRINTS" id="PR00455">
    <property type="entry name" value="HTHTETR"/>
</dbReference>
<dbReference type="PROSITE" id="PS50977">
    <property type="entry name" value="HTH_TETR_2"/>
    <property type="match status" value="1"/>
</dbReference>
<dbReference type="Proteomes" id="UP001501598">
    <property type="component" value="Unassembled WGS sequence"/>
</dbReference>
<keyword evidence="5" id="KW-1185">Reference proteome</keyword>
<dbReference type="PANTHER" id="PTHR30055">
    <property type="entry name" value="HTH-TYPE TRANSCRIPTIONAL REGULATOR RUTR"/>
    <property type="match status" value="1"/>
</dbReference>
<gene>
    <name evidence="4" type="ORF">GCM10023175_48070</name>
</gene>
<proteinExistence type="predicted"/>
<keyword evidence="1 2" id="KW-0238">DNA-binding</keyword>
<dbReference type="InterPro" id="IPR001647">
    <property type="entry name" value="HTH_TetR"/>
</dbReference>
<dbReference type="Pfam" id="PF00440">
    <property type="entry name" value="TetR_N"/>
    <property type="match status" value="1"/>
</dbReference>
<dbReference type="InterPro" id="IPR050109">
    <property type="entry name" value="HTH-type_TetR-like_transc_reg"/>
</dbReference>
<dbReference type="EMBL" id="BAABGT010000075">
    <property type="protein sequence ID" value="GAA4553050.1"/>
    <property type="molecule type" value="Genomic_DNA"/>
</dbReference>
<evidence type="ECO:0000259" key="3">
    <source>
        <dbReference type="PROSITE" id="PS50977"/>
    </source>
</evidence>
<reference evidence="5" key="1">
    <citation type="journal article" date="2019" name="Int. J. Syst. Evol. Microbiol.">
        <title>The Global Catalogue of Microorganisms (GCM) 10K type strain sequencing project: providing services to taxonomists for standard genome sequencing and annotation.</title>
        <authorList>
            <consortium name="The Broad Institute Genomics Platform"/>
            <consortium name="The Broad Institute Genome Sequencing Center for Infectious Disease"/>
            <person name="Wu L."/>
            <person name="Ma J."/>
        </authorList>
    </citation>
    <scope>NUCLEOTIDE SEQUENCE [LARGE SCALE GENOMIC DNA]</scope>
    <source>
        <strain evidence="5">JCM 17906</strain>
    </source>
</reference>
<comment type="caution">
    <text evidence="4">The sequence shown here is derived from an EMBL/GenBank/DDBJ whole genome shotgun (WGS) entry which is preliminary data.</text>
</comment>
<evidence type="ECO:0000256" key="1">
    <source>
        <dbReference type="ARBA" id="ARBA00023125"/>
    </source>
</evidence>
<organism evidence="4 5">
    <name type="scientific">Pseudonocardia xishanensis</name>
    <dbReference type="NCBI Taxonomy" id="630995"/>
    <lineage>
        <taxon>Bacteria</taxon>
        <taxon>Bacillati</taxon>
        <taxon>Actinomycetota</taxon>
        <taxon>Actinomycetes</taxon>
        <taxon>Pseudonocardiales</taxon>
        <taxon>Pseudonocardiaceae</taxon>
        <taxon>Pseudonocardia</taxon>
    </lineage>
</organism>
<dbReference type="PANTHER" id="PTHR30055:SF200">
    <property type="entry name" value="HTH-TYPE TRANSCRIPTIONAL REPRESSOR BDCR"/>
    <property type="match status" value="1"/>
</dbReference>
<feature type="domain" description="HTH tetR-type" evidence="3">
    <location>
        <begin position="28"/>
        <end position="88"/>
    </location>
</feature>
<dbReference type="Gene3D" id="1.10.357.10">
    <property type="entry name" value="Tetracycline Repressor, domain 2"/>
    <property type="match status" value="1"/>
</dbReference>
<name>A0ABP8RZ51_9PSEU</name>
<evidence type="ECO:0000313" key="5">
    <source>
        <dbReference type="Proteomes" id="UP001501598"/>
    </source>
</evidence>
<sequence>MVDSATVRAQMQDRSFCLYPRGVSATPSAARERLLRTASALFYAEGIRAVGVDRVISEAGVTRATFYRHFPSKDDLVVAYLQAVDAAVREVAASAPEGGPRLRAVVGEMGERLCTDGFRGCSFLNAAAEFPDPQSPVHRAVAAHRAWLTGLFVRELELVGHRDPEAGAAHLMMLRDGAMVAGYLADAPRARTTLRRGLDEILAA</sequence>
<dbReference type="InterPro" id="IPR036271">
    <property type="entry name" value="Tet_transcr_reg_TetR-rel_C_sf"/>
</dbReference>
<protein>
    <submittedName>
        <fullName evidence="4">TetR/AcrR family transcriptional regulator</fullName>
    </submittedName>
</protein>
<evidence type="ECO:0000256" key="2">
    <source>
        <dbReference type="PROSITE-ProRule" id="PRU00335"/>
    </source>
</evidence>
<evidence type="ECO:0000313" key="4">
    <source>
        <dbReference type="EMBL" id="GAA4553050.1"/>
    </source>
</evidence>
<feature type="DNA-binding region" description="H-T-H motif" evidence="2">
    <location>
        <begin position="51"/>
        <end position="70"/>
    </location>
</feature>
<accession>A0ABP8RZ51</accession>
<dbReference type="SUPFAM" id="SSF46689">
    <property type="entry name" value="Homeodomain-like"/>
    <property type="match status" value="1"/>
</dbReference>